<evidence type="ECO:0000259" key="6">
    <source>
        <dbReference type="PROSITE" id="PS50043"/>
    </source>
</evidence>
<keyword evidence="4" id="KW-0804">Transcription</keyword>
<protein>
    <submittedName>
        <fullName evidence="8">Response regulator transcription factor</fullName>
    </submittedName>
</protein>
<evidence type="ECO:0000256" key="5">
    <source>
        <dbReference type="PROSITE-ProRule" id="PRU00169"/>
    </source>
</evidence>
<sequence length="229" mass="24783">MGSLDTVNASGVKVVVAEDSMLIRDSVVRALSTDSSIEVVGVAADYDSTLDMVHRQRPDILVTDVRMPPTGTDEGVRLARELRTRLPETGVIVLTHYAESAYATGLLDGGSAGRGYLLKERIARFDQLLNAVHVVADGGSVLDPLIMEALLPNRRDSDPLHRLTTREREVLGEIALGGSNQVVARRLGLSQRAVQKHINSIFAKLGITLDPALDQRVTAVLMFLAAQPR</sequence>
<dbReference type="Proteomes" id="UP000602198">
    <property type="component" value="Unassembled WGS sequence"/>
</dbReference>
<evidence type="ECO:0000256" key="3">
    <source>
        <dbReference type="ARBA" id="ARBA00023125"/>
    </source>
</evidence>
<keyword evidence="3" id="KW-0238">DNA-binding</keyword>
<dbReference type="PANTHER" id="PTHR43214:SF24">
    <property type="entry name" value="TRANSCRIPTIONAL REGULATORY PROTEIN NARL-RELATED"/>
    <property type="match status" value="1"/>
</dbReference>
<dbReference type="PROSITE" id="PS50043">
    <property type="entry name" value="HTH_LUXR_2"/>
    <property type="match status" value="1"/>
</dbReference>
<dbReference type="PROSITE" id="PS50110">
    <property type="entry name" value="RESPONSE_REGULATORY"/>
    <property type="match status" value="1"/>
</dbReference>
<accession>A0ABS1M7I5</accession>
<dbReference type="CDD" id="cd17535">
    <property type="entry name" value="REC_NarL-like"/>
    <property type="match status" value="1"/>
</dbReference>
<keyword evidence="1 5" id="KW-0597">Phosphoprotein</keyword>
<gene>
    <name evidence="8" type="ORF">JK358_19580</name>
</gene>
<dbReference type="PANTHER" id="PTHR43214">
    <property type="entry name" value="TWO-COMPONENT RESPONSE REGULATOR"/>
    <property type="match status" value="1"/>
</dbReference>
<dbReference type="InterPro" id="IPR001789">
    <property type="entry name" value="Sig_transdc_resp-reg_receiver"/>
</dbReference>
<organism evidence="8 9">
    <name type="scientific">Nocardia acididurans</name>
    <dbReference type="NCBI Taxonomy" id="2802282"/>
    <lineage>
        <taxon>Bacteria</taxon>
        <taxon>Bacillati</taxon>
        <taxon>Actinomycetota</taxon>
        <taxon>Actinomycetes</taxon>
        <taxon>Mycobacteriales</taxon>
        <taxon>Nocardiaceae</taxon>
        <taxon>Nocardia</taxon>
    </lineage>
</organism>
<name>A0ABS1M7I5_9NOCA</name>
<keyword evidence="9" id="KW-1185">Reference proteome</keyword>
<reference evidence="8 9" key="1">
    <citation type="submission" date="2021-01" db="EMBL/GenBank/DDBJ databases">
        <title>WGS of actinomycetes isolated from Thailand.</title>
        <authorList>
            <person name="Thawai C."/>
        </authorList>
    </citation>
    <scope>NUCLEOTIDE SEQUENCE [LARGE SCALE GENOMIC DNA]</scope>
    <source>
        <strain evidence="8 9">LPG 2</strain>
    </source>
</reference>
<dbReference type="InterPro" id="IPR058245">
    <property type="entry name" value="NreC/VraR/RcsB-like_REC"/>
</dbReference>
<comment type="caution">
    <text evidence="8">The sequence shown here is derived from an EMBL/GenBank/DDBJ whole genome shotgun (WGS) entry which is preliminary data.</text>
</comment>
<dbReference type="InterPro" id="IPR000792">
    <property type="entry name" value="Tscrpt_reg_LuxR_C"/>
</dbReference>
<dbReference type="PRINTS" id="PR00038">
    <property type="entry name" value="HTHLUXR"/>
</dbReference>
<evidence type="ECO:0000256" key="2">
    <source>
        <dbReference type="ARBA" id="ARBA00023015"/>
    </source>
</evidence>
<dbReference type="SUPFAM" id="SSF52172">
    <property type="entry name" value="CheY-like"/>
    <property type="match status" value="1"/>
</dbReference>
<dbReference type="InterPro" id="IPR039420">
    <property type="entry name" value="WalR-like"/>
</dbReference>
<dbReference type="SUPFAM" id="SSF46894">
    <property type="entry name" value="C-terminal effector domain of the bipartite response regulators"/>
    <property type="match status" value="1"/>
</dbReference>
<evidence type="ECO:0000313" key="8">
    <source>
        <dbReference type="EMBL" id="MBL1076603.1"/>
    </source>
</evidence>
<dbReference type="SMART" id="SM00448">
    <property type="entry name" value="REC"/>
    <property type="match status" value="1"/>
</dbReference>
<evidence type="ECO:0000259" key="7">
    <source>
        <dbReference type="PROSITE" id="PS50110"/>
    </source>
</evidence>
<evidence type="ECO:0000256" key="1">
    <source>
        <dbReference type="ARBA" id="ARBA00022553"/>
    </source>
</evidence>
<dbReference type="SMART" id="SM00421">
    <property type="entry name" value="HTH_LUXR"/>
    <property type="match status" value="1"/>
</dbReference>
<feature type="modified residue" description="4-aspartylphosphate" evidence="5">
    <location>
        <position position="64"/>
    </location>
</feature>
<dbReference type="InterPro" id="IPR016032">
    <property type="entry name" value="Sig_transdc_resp-reg_C-effctor"/>
</dbReference>
<dbReference type="Gene3D" id="3.40.50.2300">
    <property type="match status" value="1"/>
</dbReference>
<feature type="domain" description="HTH luxR-type" evidence="6">
    <location>
        <begin position="156"/>
        <end position="221"/>
    </location>
</feature>
<dbReference type="InterPro" id="IPR011006">
    <property type="entry name" value="CheY-like_superfamily"/>
</dbReference>
<dbReference type="CDD" id="cd06170">
    <property type="entry name" value="LuxR_C_like"/>
    <property type="match status" value="1"/>
</dbReference>
<feature type="domain" description="Response regulatory" evidence="7">
    <location>
        <begin position="13"/>
        <end position="134"/>
    </location>
</feature>
<evidence type="ECO:0000313" key="9">
    <source>
        <dbReference type="Proteomes" id="UP000602198"/>
    </source>
</evidence>
<dbReference type="Pfam" id="PF00196">
    <property type="entry name" value="GerE"/>
    <property type="match status" value="1"/>
</dbReference>
<dbReference type="EMBL" id="JAERRJ010000007">
    <property type="protein sequence ID" value="MBL1076603.1"/>
    <property type="molecule type" value="Genomic_DNA"/>
</dbReference>
<evidence type="ECO:0000256" key="4">
    <source>
        <dbReference type="ARBA" id="ARBA00023163"/>
    </source>
</evidence>
<dbReference type="Pfam" id="PF00072">
    <property type="entry name" value="Response_reg"/>
    <property type="match status" value="1"/>
</dbReference>
<proteinExistence type="predicted"/>
<keyword evidence="2" id="KW-0805">Transcription regulation</keyword>